<proteinExistence type="predicted"/>
<dbReference type="Proteomes" id="UP000198284">
    <property type="component" value="Unassembled WGS sequence"/>
</dbReference>
<accession>A0A239I902</accession>
<dbReference type="AlphaFoldDB" id="A0A239I902"/>
<reference evidence="1 2" key="1">
    <citation type="submission" date="2017-06" db="EMBL/GenBank/DDBJ databases">
        <authorList>
            <person name="Kim H.J."/>
            <person name="Triplett B.A."/>
        </authorList>
    </citation>
    <scope>NUCLEOTIDE SEQUENCE [LARGE SCALE GENOMIC DNA]</scope>
    <source>
        <strain evidence="1 2">U15</strain>
    </source>
</reference>
<gene>
    <name evidence="1" type="ORF">SAMN06265795_10910</name>
</gene>
<sequence length="104" mass="11539">MAITAKQLSALAAQLDKAVRNGRSTEPCERTDIKTQLGFRAGMIMSHGDLLRYATWLQQALDTEQRRLDALPRQDDETPAAKLDEVAKAAEWVEQNTTLDASNP</sequence>
<dbReference type="RefSeq" id="WP_089399958.1">
    <property type="nucleotide sequence ID" value="NZ_FZOT01000009.1"/>
</dbReference>
<evidence type="ECO:0000313" key="2">
    <source>
        <dbReference type="Proteomes" id="UP000198284"/>
    </source>
</evidence>
<protein>
    <submittedName>
        <fullName evidence="1">Uncharacterized protein</fullName>
    </submittedName>
</protein>
<evidence type="ECO:0000313" key="1">
    <source>
        <dbReference type="EMBL" id="SNS90306.1"/>
    </source>
</evidence>
<organism evidence="1 2">
    <name type="scientific">Noviherbaspirillum humi</name>
    <dbReference type="NCBI Taxonomy" id="1688639"/>
    <lineage>
        <taxon>Bacteria</taxon>
        <taxon>Pseudomonadati</taxon>
        <taxon>Pseudomonadota</taxon>
        <taxon>Betaproteobacteria</taxon>
        <taxon>Burkholderiales</taxon>
        <taxon>Oxalobacteraceae</taxon>
        <taxon>Noviherbaspirillum</taxon>
    </lineage>
</organism>
<dbReference type="EMBL" id="FZOT01000009">
    <property type="protein sequence ID" value="SNS90306.1"/>
    <property type="molecule type" value="Genomic_DNA"/>
</dbReference>
<name>A0A239I902_9BURK</name>
<keyword evidence="2" id="KW-1185">Reference proteome</keyword>